<keyword evidence="7 10" id="KW-0496">Mitochondrion</keyword>
<protein>
    <recommendedName>
        <fullName evidence="10">tRNA (guanine(37)-N1)-methyltransferase</fullName>
        <ecNumber evidence="10">2.1.1.228</ecNumber>
    </recommendedName>
    <alternativeName>
        <fullName evidence="10">M1G-methyltransferase</fullName>
    </alternativeName>
    <alternativeName>
        <fullName evidence="10">tRNA [GM37] methyltransferase</fullName>
    </alternativeName>
    <alternativeName>
        <fullName evidence="10">tRNA methyltransferase 5</fullName>
    </alternativeName>
</protein>
<dbReference type="HAMAP" id="MF_03152">
    <property type="entry name" value="TRM5"/>
    <property type="match status" value="1"/>
</dbReference>
<comment type="function">
    <text evidence="10">Specifically methylates the N1 position of guanosine-37 in various cytoplasmic and mitochondrial tRNAs. Methylation is not dependent on the nature of the nucleoside 5' of the target nucleoside. This is the first step in the biosynthesis of wybutosine (yW), a modified base adjacent to the anticodon of tRNAs and required for accurate decoding.</text>
</comment>
<dbReference type="AlphaFoldDB" id="A0A1E3QSV9"/>
<feature type="binding site" evidence="10">
    <location>
        <begin position="280"/>
        <end position="281"/>
    </location>
    <ligand>
        <name>S-adenosyl-L-methionine</name>
        <dbReference type="ChEBI" id="CHEBI:59789"/>
    </ligand>
</feature>
<dbReference type="GO" id="GO:0052906">
    <property type="term" value="F:tRNA (guanine(37)-N1)-methyltransferase activity"/>
    <property type="evidence" value="ECO:0007669"/>
    <property type="project" value="UniProtKB-UniRule"/>
</dbReference>
<evidence type="ECO:0000256" key="6">
    <source>
        <dbReference type="ARBA" id="ARBA00022694"/>
    </source>
</evidence>
<dbReference type="Pfam" id="PF02475">
    <property type="entry name" value="TRM5-TYW2_MTfase"/>
    <property type="match status" value="1"/>
</dbReference>
<reference evidence="13" key="1">
    <citation type="submission" date="2016-05" db="EMBL/GenBank/DDBJ databases">
        <title>Comparative genomics of biotechnologically important yeasts.</title>
        <authorList>
            <consortium name="DOE Joint Genome Institute"/>
            <person name="Riley R."/>
            <person name="Haridas S."/>
            <person name="Wolfe K.H."/>
            <person name="Lopes M.R."/>
            <person name="Hittinger C.T."/>
            <person name="Goker M."/>
            <person name="Salamov A."/>
            <person name="Wisecaver J."/>
            <person name="Long T.M."/>
            <person name="Aerts A.L."/>
            <person name="Barry K."/>
            <person name="Choi C."/>
            <person name="Clum A."/>
            <person name="Coughlan A.Y."/>
            <person name="Deshpande S."/>
            <person name="Douglass A.P."/>
            <person name="Hanson S.J."/>
            <person name="Klenk H.-P."/>
            <person name="Labutti K."/>
            <person name="Lapidus A."/>
            <person name="Lindquist E."/>
            <person name="Lipzen A."/>
            <person name="Meier-Kolthoff J.P."/>
            <person name="Ohm R.A."/>
            <person name="Otillar R.P."/>
            <person name="Pangilinan J."/>
            <person name="Peng Y."/>
            <person name="Rokas A."/>
            <person name="Rosa C.A."/>
            <person name="Scheuner C."/>
            <person name="Sibirny A.A."/>
            <person name="Slot J.C."/>
            <person name="Stielow J.B."/>
            <person name="Sun H."/>
            <person name="Kurtzman C.P."/>
            <person name="Blackwell M."/>
            <person name="Grigoriev I.V."/>
            <person name="Jeffries T.W."/>
        </authorList>
    </citation>
    <scope>NUCLEOTIDE SEQUENCE [LARGE SCALE GENOMIC DNA]</scope>
    <source>
        <strain evidence="13">NRRL Y-12698</strain>
    </source>
</reference>
<keyword evidence="4 10" id="KW-0808">Transferase</keyword>
<dbReference type="Pfam" id="PF25133">
    <property type="entry name" value="TYW2_N_2"/>
    <property type="match status" value="1"/>
</dbReference>
<dbReference type="InterPro" id="IPR029063">
    <property type="entry name" value="SAM-dependent_MTases_sf"/>
</dbReference>
<comment type="subcellular location">
    <subcellularLocation>
        <location evidence="10">Mitochondrion matrix</location>
    </subcellularLocation>
    <subcellularLocation>
        <location evidence="10">Nucleus</location>
    </subcellularLocation>
    <subcellularLocation>
        <location evidence="10">Cytoplasm</location>
    </subcellularLocation>
    <text evidence="10">Predominantly in the mitochondria and in the nucleus.</text>
</comment>
<dbReference type="PANTHER" id="PTHR23245">
    <property type="entry name" value="TRNA METHYLTRANSFERASE"/>
    <property type="match status" value="1"/>
</dbReference>
<dbReference type="SUPFAM" id="SSF53335">
    <property type="entry name" value="S-adenosyl-L-methionine-dependent methyltransferases"/>
    <property type="match status" value="1"/>
</dbReference>
<dbReference type="GO" id="GO:0070901">
    <property type="term" value="P:mitochondrial tRNA methylation"/>
    <property type="evidence" value="ECO:0007669"/>
    <property type="project" value="EnsemblFungi"/>
</dbReference>
<dbReference type="GeneID" id="30148643"/>
<dbReference type="InterPro" id="IPR056744">
    <property type="entry name" value="TRM5/TYW2-like_N"/>
</dbReference>
<name>A0A1E3QSV9_9ASCO</name>
<evidence type="ECO:0000256" key="4">
    <source>
        <dbReference type="ARBA" id="ARBA00022679"/>
    </source>
</evidence>
<evidence type="ECO:0000313" key="13">
    <source>
        <dbReference type="Proteomes" id="UP000094336"/>
    </source>
</evidence>
<keyword evidence="5 10" id="KW-0949">S-adenosyl-L-methionine</keyword>
<dbReference type="Gene3D" id="3.40.50.150">
    <property type="entry name" value="Vaccinia Virus protein VP39"/>
    <property type="match status" value="1"/>
</dbReference>
<dbReference type="InterPro" id="IPR030382">
    <property type="entry name" value="MeTrfase_TRM5/TYW2"/>
</dbReference>
<evidence type="ECO:0000256" key="5">
    <source>
        <dbReference type="ARBA" id="ARBA00022691"/>
    </source>
</evidence>
<dbReference type="InterPro" id="IPR056743">
    <property type="entry name" value="TRM5-TYW2-like_MTfase"/>
</dbReference>
<dbReference type="FunFam" id="3.30.300.110:FF:000001">
    <property type="entry name" value="tRNA (guanine(37)-N1)-methyltransferase"/>
    <property type="match status" value="1"/>
</dbReference>
<dbReference type="PANTHER" id="PTHR23245:SF36">
    <property type="entry name" value="TRNA (GUANINE(37)-N1)-METHYLTRANSFERASE"/>
    <property type="match status" value="1"/>
</dbReference>
<feature type="domain" description="SAM-dependent methyltransferase TRM5/TYW2-type" evidence="11">
    <location>
        <begin position="125"/>
        <end position="436"/>
    </location>
</feature>
<evidence type="ECO:0000256" key="7">
    <source>
        <dbReference type="ARBA" id="ARBA00023128"/>
    </source>
</evidence>
<dbReference type="Gene3D" id="3.30.300.110">
    <property type="entry name" value="Met-10+ protein-like domains"/>
    <property type="match status" value="1"/>
</dbReference>
<dbReference type="GO" id="GO:0005634">
    <property type="term" value="C:nucleus"/>
    <property type="evidence" value="ECO:0007669"/>
    <property type="project" value="UniProtKB-SubCell"/>
</dbReference>
<dbReference type="InterPro" id="IPR025792">
    <property type="entry name" value="tRNA_Gua_MeTrfase_euk"/>
</dbReference>
<accession>A0A1E3QSV9</accession>
<evidence type="ECO:0000256" key="8">
    <source>
        <dbReference type="ARBA" id="ARBA00023242"/>
    </source>
</evidence>
<feature type="binding site" evidence="10">
    <location>
        <begin position="252"/>
        <end position="253"/>
    </location>
    <ligand>
        <name>S-adenosyl-L-methionine</name>
        <dbReference type="ChEBI" id="CHEBI:59789"/>
    </ligand>
</feature>
<evidence type="ECO:0000256" key="9">
    <source>
        <dbReference type="ARBA" id="ARBA00047783"/>
    </source>
</evidence>
<keyword evidence="2 10" id="KW-0963">Cytoplasm</keyword>
<organism evidence="12 13">
    <name type="scientific">Babjeviella inositovora NRRL Y-12698</name>
    <dbReference type="NCBI Taxonomy" id="984486"/>
    <lineage>
        <taxon>Eukaryota</taxon>
        <taxon>Fungi</taxon>
        <taxon>Dikarya</taxon>
        <taxon>Ascomycota</taxon>
        <taxon>Saccharomycotina</taxon>
        <taxon>Pichiomycetes</taxon>
        <taxon>Serinales incertae sedis</taxon>
        <taxon>Babjeviella</taxon>
    </lineage>
</organism>
<evidence type="ECO:0000256" key="2">
    <source>
        <dbReference type="ARBA" id="ARBA00022490"/>
    </source>
</evidence>
<keyword evidence="13" id="KW-1185">Reference proteome</keyword>
<dbReference type="RefSeq" id="XP_018986056.1">
    <property type="nucleotide sequence ID" value="XM_019130790.1"/>
</dbReference>
<gene>
    <name evidence="10" type="primary">TRM5</name>
    <name evidence="12" type="ORF">BABINDRAFT_171055</name>
</gene>
<keyword evidence="8 10" id="KW-0539">Nucleus</keyword>
<sequence>MKELDREFFRKSVDFAIVYFPEARSIGQFVKSHRKDLLAVPTIPHVMKSPTEADPARKGVILTHNINNFANWKDFVAPETAATIAALNGTVEKFLYALTYDFWKTDEILNAILPTELCGEIPSGFTVCGHVAHFNLKNEFKPWGKLLGQVTLDKNAHIRTVVDKVDSIATKFRTFKMKLLAGDDDMLVEQRESGCRFQFDFSSVYWNSRLHTEHERLVALFQPGEVVGDVMAGVGPFAIPGGRKKVIVMANDLNPEAHKYLVKNIALNKVSEFVTPHNMDGREFIIRSPRMLLDYANAKKEISVTRPAKKRKTNEGIAENTSVVIPKFYSHYVMNLPDSALTFLDSFIGLYSDPEVRDVVKLVPEFKLPTIHVHCFEKWEYDETPEPSMEELHKRVYRKICELIEFDAPFNSFSFHLVRWVAPTKPMFCVSFKLPEKVAFRSGVTDPYLLVFALIEISNWNKF</sequence>
<feature type="binding site" evidence="10">
    <location>
        <position position="335"/>
    </location>
    <ligand>
        <name>S-adenosyl-L-methionine</name>
        <dbReference type="ChEBI" id="CHEBI:59789"/>
    </ligand>
</feature>
<dbReference type="OrthoDB" id="408788at2759"/>
<dbReference type="EMBL" id="KV454429">
    <property type="protein sequence ID" value="ODQ80728.1"/>
    <property type="molecule type" value="Genomic_DNA"/>
</dbReference>
<evidence type="ECO:0000313" key="12">
    <source>
        <dbReference type="EMBL" id="ODQ80728.1"/>
    </source>
</evidence>
<dbReference type="GO" id="GO:0002939">
    <property type="term" value="P:tRNA N1-guanine methylation"/>
    <property type="evidence" value="ECO:0007669"/>
    <property type="project" value="EnsemblFungi"/>
</dbReference>
<dbReference type="Proteomes" id="UP000094336">
    <property type="component" value="Unassembled WGS sequence"/>
</dbReference>
<evidence type="ECO:0000259" key="11">
    <source>
        <dbReference type="PROSITE" id="PS51684"/>
    </source>
</evidence>
<dbReference type="GO" id="GO:0005759">
    <property type="term" value="C:mitochondrial matrix"/>
    <property type="evidence" value="ECO:0007669"/>
    <property type="project" value="UniProtKB-SubCell"/>
</dbReference>
<proteinExistence type="inferred from homology"/>
<comment type="subunit">
    <text evidence="10">Monomer.</text>
</comment>
<comment type="similarity">
    <text evidence="1">Belongs to the class I-like SAM-binding methyltransferase superfamily. TRM5/TYW2 family.</text>
</comment>
<dbReference type="PROSITE" id="PS51684">
    <property type="entry name" value="SAM_MT_TRM5_TYW2"/>
    <property type="match status" value="1"/>
</dbReference>
<comment type="similarity">
    <text evidence="10">Belongs to the TRM5 / TYW2 family.</text>
</comment>
<evidence type="ECO:0000256" key="3">
    <source>
        <dbReference type="ARBA" id="ARBA00022603"/>
    </source>
</evidence>
<evidence type="ECO:0000256" key="10">
    <source>
        <dbReference type="HAMAP-Rule" id="MF_03152"/>
    </source>
</evidence>
<keyword evidence="3 10" id="KW-0489">Methyltransferase</keyword>
<dbReference type="STRING" id="984486.A0A1E3QSV9"/>
<comment type="catalytic activity">
    <reaction evidence="9 10">
        <text>guanosine(37) in tRNA + S-adenosyl-L-methionine = N(1)-methylguanosine(37) in tRNA + S-adenosyl-L-homocysteine + H(+)</text>
        <dbReference type="Rhea" id="RHEA:36899"/>
        <dbReference type="Rhea" id="RHEA-COMP:10145"/>
        <dbReference type="Rhea" id="RHEA-COMP:10147"/>
        <dbReference type="ChEBI" id="CHEBI:15378"/>
        <dbReference type="ChEBI" id="CHEBI:57856"/>
        <dbReference type="ChEBI" id="CHEBI:59789"/>
        <dbReference type="ChEBI" id="CHEBI:73542"/>
        <dbReference type="ChEBI" id="CHEBI:74269"/>
        <dbReference type="EC" id="2.1.1.228"/>
    </reaction>
</comment>
<keyword evidence="6 10" id="KW-0819">tRNA processing</keyword>
<dbReference type="EC" id="2.1.1.228" evidence="10"/>
<evidence type="ECO:0000256" key="1">
    <source>
        <dbReference type="ARBA" id="ARBA00009775"/>
    </source>
</evidence>
<feature type="binding site" evidence="10">
    <location>
        <position position="214"/>
    </location>
    <ligand>
        <name>S-adenosyl-L-methionine</name>
        <dbReference type="ChEBI" id="CHEBI:59789"/>
    </ligand>
</feature>